<dbReference type="AlphaFoldDB" id="X0WH58"/>
<dbReference type="EMBL" id="BARS01043892">
    <property type="protein sequence ID" value="GAG30299.1"/>
    <property type="molecule type" value="Genomic_DNA"/>
</dbReference>
<organism evidence="1">
    <name type="scientific">marine sediment metagenome</name>
    <dbReference type="NCBI Taxonomy" id="412755"/>
    <lineage>
        <taxon>unclassified sequences</taxon>
        <taxon>metagenomes</taxon>
        <taxon>ecological metagenomes</taxon>
    </lineage>
</organism>
<protein>
    <submittedName>
        <fullName evidence="1">Uncharacterized protein</fullName>
    </submittedName>
</protein>
<sequence>MSDTLLLTVENIGGAGGLNAPSFLQPGITVFDDGDVDTLFGGGETDWFLDNQSGLTPDILSDLEAGEVKTDIAP</sequence>
<proteinExistence type="predicted"/>
<evidence type="ECO:0000313" key="1">
    <source>
        <dbReference type="EMBL" id="GAG30299.1"/>
    </source>
</evidence>
<gene>
    <name evidence="1" type="ORF">S01H1_66386</name>
</gene>
<comment type="caution">
    <text evidence="1">The sequence shown here is derived from an EMBL/GenBank/DDBJ whole genome shotgun (WGS) entry which is preliminary data.</text>
</comment>
<name>X0WH58_9ZZZZ</name>
<reference evidence="1" key="1">
    <citation type="journal article" date="2014" name="Front. Microbiol.">
        <title>High frequency of phylogenetically diverse reductive dehalogenase-homologous genes in deep subseafloor sedimentary metagenomes.</title>
        <authorList>
            <person name="Kawai M."/>
            <person name="Futagami T."/>
            <person name="Toyoda A."/>
            <person name="Takaki Y."/>
            <person name="Nishi S."/>
            <person name="Hori S."/>
            <person name="Arai W."/>
            <person name="Tsubouchi T."/>
            <person name="Morono Y."/>
            <person name="Uchiyama I."/>
            <person name="Ito T."/>
            <person name="Fujiyama A."/>
            <person name="Inagaki F."/>
            <person name="Takami H."/>
        </authorList>
    </citation>
    <scope>NUCLEOTIDE SEQUENCE</scope>
    <source>
        <strain evidence="1">Expedition CK06-06</strain>
    </source>
</reference>
<accession>X0WH58</accession>